<proteinExistence type="predicted"/>
<evidence type="ECO:0000259" key="2">
    <source>
        <dbReference type="Pfam" id="PF08461"/>
    </source>
</evidence>
<protein>
    <submittedName>
        <fullName evidence="3">DUF128 domain-containing protein</fullName>
    </submittedName>
</protein>
<dbReference type="PANTHER" id="PTHR41964">
    <property type="entry name" value="GLOBAL NITROGEN REGULATOR NRPR"/>
    <property type="match status" value="1"/>
</dbReference>
<dbReference type="InterPro" id="IPR002846">
    <property type="entry name" value="NRD"/>
</dbReference>
<dbReference type="AlphaFoldDB" id="A0A7J2TK75"/>
<reference evidence="3" key="1">
    <citation type="journal article" date="2020" name="mSystems">
        <title>Genome- and Community-Level Interaction Insights into Carbon Utilization and Element Cycling Functions of Hydrothermarchaeota in Hydrothermal Sediment.</title>
        <authorList>
            <person name="Zhou Z."/>
            <person name="Liu Y."/>
            <person name="Xu W."/>
            <person name="Pan J."/>
            <person name="Luo Z.H."/>
            <person name="Li M."/>
        </authorList>
    </citation>
    <scope>NUCLEOTIDE SEQUENCE [LARGE SCALE GENOMIC DNA]</scope>
    <source>
        <strain evidence="3">SpSt-26</strain>
    </source>
</reference>
<dbReference type="Gene3D" id="1.10.10.10">
    <property type="entry name" value="Winged helix-like DNA-binding domain superfamily/Winged helix DNA-binding domain"/>
    <property type="match status" value="1"/>
</dbReference>
<sequence>MIEEEILDILAEFGPLSSQEIEKELQNRGFNITSRTVRYHLRKLEQRGFVNKGNHGRSQITVEGIEFLKGLKASERLGEFSERIEINVYSSDFDVYRMRGKVPTNLALIKKEEFERCLQILAEMENFPFIIHKGVVFLDEEEELGDKKIPKGFFAIATISNTIYDVLLRSAGVNTYPEYAALLRVERMVPNRILELISYAGTTMSPGWLLLRSGLTSVSSVLNNGSGVIISAVRSFSRYAIDIVLRTVEIARSKDFHGVLAVLHPSDRRFSLPVGRRARIIVSAGLNHLAPLHEAGIEMKIKVNEFLIEFSKFRPISCIK</sequence>
<dbReference type="InterPro" id="IPR036388">
    <property type="entry name" value="WH-like_DNA-bd_sf"/>
</dbReference>
<dbReference type="PANTHER" id="PTHR41964:SF1">
    <property type="entry name" value="GLOBAL NITROGEN REGULATOR NRPR"/>
    <property type="match status" value="1"/>
</dbReference>
<organism evidence="3">
    <name type="scientific">Archaeoglobus fulgidus</name>
    <dbReference type="NCBI Taxonomy" id="2234"/>
    <lineage>
        <taxon>Archaea</taxon>
        <taxon>Methanobacteriati</taxon>
        <taxon>Methanobacteriota</taxon>
        <taxon>Archaeoglobi</taxon>
        <taxon>Archaeoglobales</taxon>
        <taxon>Archaeoglobaceae</taxon>
        <taxon>Archaeoglobus</taxon>
    </lineage>
</organism>
<dbReference type="InterPro" id="IPR013668">
    <property type="entry name" value="RNase_R_HTH_12"/>
</dbReference>
<dbReference type="InterPro" id="IPR036984">
    <property type="entry name" value="NrpR_dom_sf"/>
</dbReference>
<dbReference type="InterPro" id="IPR036390">
    <property type="entry name" value="WH_DNA-bd_sf"/>
</dbReference>
<accession>A0A7J2TK75</accession>
<evidence type="ECO:0000259" key="1">
    <source>
        <dbReference type="Pfam" id="PF01995"/>
    </source>
</evidence>
<dbReference type="InterPro" id="IPR011991">
    <property type="entry name" value="ArsR-like_HTH"/>
</dbReference>
<gene>
    <name evidence="3" type="ORF">ENP88_08350</name>
</gene>
<evidence type="ECO:0000313" key="3">
    <source>
        <dbReference type="EMBL" id="HEH36119.1"/>
    </source>
</evidence>
<dbReference type="Pfam" id="PF08461">
    <property type="entry name" value="WHD_RNase_R"/>
    <property type="match status" value="1"/>
</dbReference>
<dbReference type="EMBL" id="DSLA01000135">
    <property type="protein sequence ID" value="HEH36119.1"/>
    <property type="molecule type" value="Genomic_DNA"/>
</dbReference>
<name>A0A7J2TK75_ARCFL</name>
<feature type="domain" description="Ribonuclease R winged-helix" evidence="2">
    <location>
        <begin position="4"/>
        <end position="68"/>
    </location>
</feature>
<dbReference type="InterPro" id="IPR038982">
    <property type="entry name" value="NrpR"/>
</dbReference>
<feature type="domain" description="NrpR regulatory" evidence="1">
    <location>
        <begin position="78"/>
        <end position="314"/>
    </location>
</feature>
<dbReference type="Pfam" id="PF01995">
    <property type="entry name" value="NRD1_2"/>
    <property type="match status" value="1"/>
</dbReference>
<dbReference type="CDD" id="cd00090">
    <property type="entry name" value="HTH_ARSR"/>
    <property type="match status" value="1"/>
</dbReference>
<comment type="caution">
    <text evidence="3">The sequence shown here is derived from an EMBL/GenBank/DDBJ whole genome shotgun (WGS) entry which is preliminary data.</text>
</comment>
<dbReference type="SUPFAM" id="SSF46785">
    <property type="entry name" value="Winged helix' DNA-binding domain"/>
    <property type="match status" value="1"/>
</dbReference>
<dbReference type="Gene3D" id="3.30.70.1360">
    <property type="entry name" value="mj0159-like"/>
    <property type="match status" value="1"/>
</dbReference>